<dbReference type="Proteomes" id="UP001157502">
    <property type="component" value="Chromosome 6"/>
</dbReference>
<protein>
    <submittedName>
        <fullName evidence="1">Uncharacterized protein</fullName>
    </submittedName>
</protein>
<evidence type="ECO:0000313" key="2">
    <source>
        <dbReference type="Proteomes" id="UP001157502"/>
    </source>
</evidence>
<evidence type="ECO:0000313" key="1">
    <source>
        <dbReference type="EMBL" id="KAJ8009844.1"/>
    </source>
</evidence>
<dbReference type="EMBL" id="CM055733">
    <property type="protein sequence ID" value="KAJ8009844.1"/>
    <property type="molecule type" value="Genomic_DNA"/>
</dbReference>
<accession>A0ACC2H1M6</accession>
<gene>
    <name evidence="1" type="ORF">DPEC_G00068410</name>
</gene>
<sequence>MENFIKDAVIGSGAYGTVYKVTCRNTGKAFALKQHMRGVEEATVRELSCLSALRNHPYVIQILDCFVADGLVSMLMPLAPYTLSQVIHNGDGLNYVYGRDQLIRLTPFGFVARFSVQVANALSYMHRLNFIHRDLTPSNVLLTDDFTVKVADMGLSRHSTKVMSPNVVTVPYRAPEVFVGHCEGYTCAIDMWSLGVMIADAMEGRRVFSARKTRSETVSTYQIIVRTLCPKDHPSASVTPWEPVAIMPNVMACELAKRTVFRLLAFRENERLLAHELLQDTEWTRAALMTEEDNVVVRHRIQQQIYPM</sequence>
<keyword evidence="2" id="KW-1185">Reference proteome</keyword>
<proteinExistence type="predicted"/>
<organism evidence="1 2">
    <name type="scientific">Dallia pectoralis</name>
    <name type="common">Alaska blackfish</name>
    <dbReference type="NCBI Taxonomy" id="75939"/>
    <lineage>
        <taxon>Eukaryota</taxon>
        <taxon>Metazoa</taxon>
        <taxon>Chordata</taxon>
        <taxon>Craniata</taxon>
        <taxon>Vertebrata</taxon>
        <taxon>Euteleostomi</taxon>
        <taxon>Actinopterygii</taxon>
        <taxon>Neopterygii</taxon>
        <taxon>Teleostei</taxon>
        <taxon>Protacanthopterygii</taxon>
        <taxon>Esociformes</taxon>
        <taxon>Umbridae</taxon>
        <taxon>Dallia</taxon>
    </lineage>
</organism>
<name>A0ACC2H1M6_DALPE</name>
<reference evidence="1" key="1">
    <citation type="submission" date="2021-05" db="EMBL/GenBank/DDBJ databases">
        <authorList>
            <person name="Pan Q."/>
            <person name="Jouanno E."/>
            <person name="Zahm M."/>
            <person name="Klopp C."/>
            <person name="Cabau C."/>
            <person name="Louis A."/>
            <person name="Berthelot C."/>
            <person name="Parey E."/>
            <person name="Roest Crollius H."/>
            <person name="Montfort J."/>
            <person name="Robinson-Rechavi M."/>
            <person name="Bouchez O."/>
            <person name="Lampietro C."/>
            <person name="Lopez Roques C."/>
            <person name="Donnadieu C."/>
            <person name="Postlethwait J."/>
            <person name="Bobe J."/>
            <person name="Dillon D."/>
            <person name="Chandos A."/>
            <person name="von Hippel F."/>
            <person name="Guiguen Y."/>
        </authorList>
    </citation>
    <scope>NUCLEOTIDE SEQUENCE</scope>
    <source>
        <strain evidence="1">YG-Jan2019</strain>
    </source>
</reference>
<comment type="caution">
    <text evidence="1">The sequence shown here is derived from an EMBL/GenBank/DDBJ whole genome shotgun (WGS) entry which is preliminary data.</text>
</comment>